<reference evidence="2 3" key="1">
    <citation type="journal article" date="2015" name="Proc. Natl. Acad. Sci. U.S.A.">
        <title>The resurrection genome of Boea hygrometrica: A blueprint for survival of dehydration.</title>
        <authorList>
            <person name="Xiao L."/>
            <person name="Yang G."/>
            <person name="Zhang L."/>
            <person name="Yang X."/>
            <person name="Zhao S."/>
            <person name="Ji Z."/>
            <person name="Zhou Q."/>
            <person name="Hu M."/>
            <person name="Wang Y."/>
            <person name="Chen M."/>
            <person name="Xu Y."/>
            <person name="Jin H."/>
            <person name="Xiao X."/>
            <person name="Hu G."/>
            <person name="Bao F."/>
            <person name="Hu Y."/>
            <person name="Wan P."/>
            <person name="Li L."/>
            <person name="Deng X."/>
            <person name="Kuang T."/>
            <person name="Xiang C."/>
            <person name="Zhu J.K."/>
            <person name="Oliver M.J."/>
            <person name="He Y."/>
        </authorList>
    </citation>
    <scope>NUCLEOTIDE SEQUENCE [LARGE SCALE GENOMIC DNA]</scope>
    <source>
        <strain evidence="3">cv. XS01</strain>
    </source>
</reference>
<evidence type="ECO:0000313" key="3">
    <source>
        <dbReference type="Proteomes" id="UP000250235"/>
    </source>
</evidence>
<proteinExistence type="predicted"/>
<protein>
    <submittedName>
        <fullName evidence="2">Uncharacterized protein</fullName>
    </submittedName>
</protein>
<keyword evidence="1" id="KW-1133">Transmembrane helix</keyword>
<evidence type="ECO:0000313" key="2">
    <source>
        <dbReference type="EMBL" id="KZV22386.1"/>
    </source>
</evidence>
<dbReference type="Proteomes" id="UP000250235">
    <property type="component" value="Unassembled WGS sequence"/>
</dbReference>
<name>A0A2Z7ALP6_9LAMI</name>
<dbReference type="AlphaFoldDB" id="A0A2Z7ALP6"/>
<sequence>MTGDRIPSSACTRRPDEICTDDFPAKRGGGGGGARRWQLMRRGKGRRPLGVLGFRSCNWLVEEREVAAIRALLDLVELRSGFRLLPESSGFLAGLVVAQYKFFGVSCIAPAFHFLLFISVVLLLSVLGFDPMSLRGLVCSFVALFSGNPGSTAGRGFNPAGGAPGGG</sequence>
<dbReference type="EMBL" id="KV014377">
    <property type="protein sequence ID" value="KZV22386.1"/>
    <property type="molecule type" value="Genomic_DNA"/>
</dbReference>
<accession>A0A2Z7ALP6</accession>
<evidence type="ECO:0000256" key="1">
    <source>
        <dbReference type="SAM" id="Phobius"/>
    </source>
</evidence>
<gene>
    <name evidence="2" type="ORF">F511_18533</name>
</gene>
<keyword evidence="3" id="KW-1185">Reference proteome</keyword>
<keyword evidence="1" id="KW-0812">Transmembrane</keyword>
<keyword evidence="1" id="KW-0472">Membrane</keyword>
<organism evidence="2 3">
    <name type="scientific">Dorcoceras hygrometricum</name>
    <dbReference type="NCBI Taxonomy" id="472368"/>
    <lineage>
        <taxon>Eukaryota</taxon>
        <taxon>Viridiplantae</taxon>
        <taxon>Streptophyta</taxon>
        <taxon>Embryophyta</taxon>
        <taxon>Tracheophyta</taxon>
        <taxon>Spermatophyta</taxon>
        <taxon>Magnoliopsida</taxon>
        <taxon>eudicotyledons</taxon>
        <taxon>Gunneridae</taxon>
        <taxon>Pentapetalae</taxon>
        <taxon>asterids</taxon>
        <taxon>lamiids</taxon>
        <taxon>Lamiales</taxon>
        <taxon>Gesneriaceae</taxon>
        <taxon>Didymocarpoideae</taxon>
        <taxon>Trichosporeae</taxon>
        <taxon>Loxocarpinae</taxon>
        <taxon>Dorcoceras</taxon>
    </lineage>
</organism>
<feature type="transmembrane region" description="Helical" evidence="1">
    <location>
        <begin position="102"/>
        <end position="127"/>
    </location>
</feature>